<accession>A0A7X2N2D3</accession>
<protein>
    <recommendedName>
        <fullName evidence="7">ATP synthase subunit delta</fullName>
    </recommendedName>
    <alternativeName>
        <fullName evidence="7">ATP synthase F(1) sector subunit delta</fullName>
    </alternativeName>
    <alternativeName>
        <fullName evidence="7">F-type ATPase subunit delta</fullName>
        <shortName evidence="7">F-ATPase subunit delta</shortName>
    </alternativeName>
</protein>
<gene>
    <name evidence="7 8" type="primary">atpH</name>
    <name evidence="8" type="ORF">FYJ50_03465</name>
</gene>
<evidence type="ECO:0000256" key="4">
    <source>
        <dbReference type="ARBA" id="ARBA00023065"/>
    </source>
</evidence>
<dbReference type="InterPro" id="IPR000711">
    <property type="entry name" value="ATPase_OSCP/dsu"/>
</dbReference>
<keyword evidence="9" id="KW-1185">Reference proteome</keyword>
<evidence type="ECO:0000313" key="9">
    <source>
        <dbReference type="Proteomes" id="UP000470082"/>
    </source>
</evidence>
<name>A0A7X2N2D3_9FIRM</name>
<dbReference type="HAMAP" id="MF_01416">
    <property type="entry name" value="ATP_synth_delta_bact"/>
    <property type="match status" value="1"/>
</dbReference>
<dbReference type="Pfam" id="PF00213">
    <property type="entry name" value="OSCP"/>
    <property type="match status" value="1"/>
</dbReference>
<dbReference type="SUPFAM" id="SSF47928">
    <property type="entry name" value="N-terminal domain of the delta subunit of the F1F0-ATP synthase"/>
    <property type="match status" value="1"/>
</dbReference>
<keyword evidence="6 7" id="KW-0066">ATP synthesis</keyword>
<evidence type="ECO:0000256" key="1">
    <source>
        <dbReference type="ARBA" id="ARBA00004370"/>
    </source>
</evidence>
<dbReference type="InterPro" id="IPR026015">
    <property type="entry name" value="ATP_synth_OSCP/delta_N_sf"/>
</dbReference>
<dbReference type="PANTHER" id="PTHR11910">
    <property type="entry name" value="ATP SYNTHASE DELTA CHAIN"/>
    <property type="match status" value="1"/>
</dbReference>
<dbReference type="AlphaFoldDB" id="A0A7X2N2D3"/>
<dbReference type="PRINTS" id="PR00125">
    <property type="entry name" value="ATPASEDELTA"/>
</dbReference>
<evidence type="ECO:0000256" key="2">
    <source>
        <dbReference type="ARBA" id="ARBA00022448"/>
    </source>
</evidence>
<comment type="function">
    <text evidence="7">F(1)F(0) ATP synthase produces ATP from ADP in the presence of a proton or sodium gradient. F-type ATPases consist of two structural domains, F(1) containing the extramembraneous catalytic core and F(0) containing the membrane proton channel, linked together by a central stalk and a peripheral stalk. During catalysis, ATP synthesis in the catalytic domain of F(1) is coupled via a rotary mechanism of the central stalk subunits to proton translocation.</text>
</comment>
<reference evidence="8 9" key="1">
    <citation type="submission" date="2019-08" db="EMBL/GenBank/DDBJ databases">
        <title>In-depth cultivation of the pig gut microbiome towards novel bacterial diversity and tailored functional studies.</title>
        <authorList>
            <person name="Wylensek D."/>
            <person name="Hitch T.C.A."/>
            <person name="Clavel T."/>
        </authorList>
    </citation>
    <scope>NUCLEOTIDE SEQUENCE [LARGE SCALE GENOMIC DNA]</scope>
    <source>
        <strain evidence="8 9">LKV-178-WT-2G</strain>
    </source>
</reference>
<keyword evidence="7" id="KW-1003">Cell membrane</keyword>
<evidence type="ECO:0000256" key="7">
    <source>
        <dbReference type="HAMAP-Rule" id="MF_01416"/>
    </source>
</evidence>
<organism evidence="8 9">
    <name type="scientific">Floccifex porci</name>
    <dbReference type="NCBI Taxonomy" id="2606629"/>
    <lineage>
        <taxon>Bacteria</taxon>
        <taxon>Bacillati</taxon>
        <taxon>Bacillota</taxon>
        <taxon>Erysipelotrichia</taxon>
        <taxon>Erysipelotrichales</taxon>
        <taxon>Erysipelotrichaceae</taxon>
        <taxon>Floccifex</taxon>
    </lineage>
</organism>
<keyword evidence="5 7" id="KW-0472">Membrane</keyword>
<dbReference type="GO" id="GO:0005886">
    <property type="term" value="C:plasma membrane"/>
    <property type="evidence" value="ECO:0007669"/>
    <property type="project" value="UniProtKB-SubCell"/>
</dbReference>
<dbReference type="NCBIfam" id="TIGR01145">
    <property type="entry name" value="ATP_synt_delta"/>
    <property type="match status" value="1"/>
</dbReference>
<sequence length="178" mass="21175">MVVSFKPYSLALYELAKDKDQVPYYMEQLKKLSDIWKENEDFLKALRHPKITRREKKEWISQLFESELDPLLYRYLLVMVEHDQIGYIPEIYEAFIEVYKEDQNIESVLIESACPLSEDQIRQIKTVIEKKLKKNIEVRTNVVPELIAGVRVRTKDFVLDNSMLSRISNLKEKLENAY</sequence>
<dbReference type="GO" id="GO:0046933">
    <property type="term" value="F:proton-transporting ATP synthase activity, rotational mechanism"/>
    <property type="evidence" value="ECO:0007669"/>
    <property type="project" value="UniProtKB-UniRule"/>
</dbReference>
<comment type="similarity">
    <text evidence="7">Belongs to the ATPase delta chain family.</text>
</comment>
<evidence type="ECO:0000256" key="5">
    <source>
        <dbReference type="ARBA" id="ARBA00023136"/>
    </source>
</evidence>
<dbReference type="EMBL" id="VUMM01000004">
    <property type="protein sequence ID" value="MSS01171.1"/>
    <property type="molecule type" value="Genomic_DNA"/>
</dbReference>
<evidence type="ECO:0000256" key="3">
    <source>
        <dbReference type="ARBA" id="ARBA00022781"/>
    </source>
</evidence>
<evidence type="ECO:0000313" key="8">
    <source>
        <dbReference type="EMBL" id="MSS01171.1"/>
    </source>
</evidence>
<dbReference type="Proteomes" id="UP000470082">
    <property type="component" value="Unassembled WGS sequence"/>
</dbReference>
<comment type="subcellular location">
    <subcellularLocation>
        <location evidence="7">Cell membrane</location>
        <topology evidence="7">Peripheral membrane protein</topology>
    </subcellularLocation>
    <subcellularLocation>
        <location evidence="1">Membrane</location>
    </subcellularLocation>
</comment>
<comment type="caution">
    <text evidence="8">The sequence shown here is derived from an EMBL/GenBank/DDBJ whole genome shotgun (WGS) entry which is preliminary data.</text>
</comment>
<keyword evidence="7" id="KW-0139">CF(1)</keyword>
<keyword evidence="3 7" id="KW-0375">Hydrogen ion transport</keyword>
<dbReference type="RefSeq" id="WP_154459639.1">
    <property type="nucleotide sequence ID" value="NZ_JBJEEW010000078.1"/>
</dbReference>
<comment type="function">
    <text evidence="7">This protein is part of the stalk that links CF(0) to CF(1). It either transmits conformational changes from CF(0) to CF(1) or is implicated in proton conduction.</text>
</comment>
<keyword evidence="2 7" id="KW-0813">Transport</keyword>
<keyword evidence="4 7" id="KW-0406">Ion transport</keyword>
<evidence type="ECO:0000256" key="6">
    <source>
        <dbReference type="ARBA" id="ARBA00023310"/>
    </source>
</evidence>
<dbReference type="Gene3D" id="1.10.520.20">
    <property type="entry name" value="N-terminal domain of the delta subunit of the F1F0-ATP synthase"/>
    <property type="match status" value="1"/>
</dbReference>
<proteinExistence type="inferred from homology"/>
<dbReference type="GO" id="GO:0045259">
    <property type="term" value="C:proton-transporting ATP synthase complex"/>
    <property type="evidence" value="ECO:0007669"/>
    <property type="project" value="UniProtKB-KW"/>
</dbReference>